<evidence type="ECO:0000256" key="4">
    <source>
        <dbReference type="ARBA" id="ARBA00022723"/>
    </source>
</evidence>
<evidence type="ECO:0000259" key="9">
    <source>
        <dbReference type="PROSITE" id="PS51405"/>
    </source>
</evidence>
<accession>T0PIC0</accession>
<dbReference type="SUPFAM" id="SSF47571">
    <property type="entry name" value="Cloroperoxidase"/>
    <property type="match status" value="1"/>
</dbReference>
<dbReference type="InterPro" id="IPR000028">
    <property type="entry name" value="Chloroperoxidase"/>
</dbReference>
<dbReference type="Proteomes" id="UP000030762">
    <property type="component" value="Unassembled WGS sequence"/>
</dbReference>
<evidence type="ECO:0000256" key="8">
    <source>
        <dbReference type="SAM" id="SignalP"/>
    </source>
</evidence>
<dbReference type="InParanoid" id="T0PIC0"/>
<dbReference type="InterPro" id="IPR036851">
    <property type="entry name" value="Chloroperoxidase-like_sf"/>
</dbReference>
<feature type="chain" id="PRO_5004582315" description="Heme haloperoxidase family profile domain-containing protein" evidence="8">
    <location>
        <begin position="20"/>
        <end position="249"/>
    </location>
</feature>
<keyword evidence="6" id="KW-0408">Iron</keyword>
<organism evidence="10 11">
    <name type="scientific">Saprolegnia diclina (strain VS20)</name>
    <dbReference type="NCBI Taxonomy" id="1156394"/>
    <lineage>
        <taxon>Eukaryota</taxon>
        <taxon>Sar</taxon>
        <taxon>Stramenopiles</taxon>
        <taxon>Oomycota</taxon>
        <taxon>Saprolegniomycetes</taxon>
        <taxon>Saprolegniales</taxon>
        <taxon>Saprolegniaceae</taxon>
        <taxon>Saprolegnia</taxon>
    </lineage>
</organism>
<dbReference type="PANTHER" id="PTHR33577">
    <property type="entry name" value="STERIGMATOCYSTIN BIOSYNTHESIS PEROXIDASE STCC-RELATED"/>
    <property type="match status" value="1"/>
</dbReference>
<dbReference type="PANTHER" id="PTHR33577:SF9">
    <property type="entry name" value="PEROXIDASE STCC"/>
    <property type="match status" value="1"/>
</dbReference>
<keyword evidence="4" id="KW-0479">Metal-binding</keyword>
<dbReference type="Gene3D" id="1.10.489.10">
    <property type="entry name" value="Chloroperoxidase-like"/>
    <property type="match status" value="1"/>
</dbReference>
<keyword evidence="2" id="KW-0575">Peroxidase</keyword>
<dbReference type="STRING" id="1156394.T0PIC0"/>
<evidence type="ECO:0000256" key="2">
    <source>
        <dbReference type="ARBA" id="ARBA00022559"/>
    </source>
</evidence>
<dbReference type="OMA" id="PMEINTT"/>
<reference evidence="10 11" key="1">
    <citation type="submission" date="2012-04" db="EMBL/GenBank/DDBJ databases">
        <title>The Genome Sequence of Saprolegnia declina VS20.</title>
        <authorList>
            <consortium name="The Broad Institute Genome Sequencing Platform"/>
            <person name="Russ C."/>
            <person name="Nusbaum C."/>
            <person name="Tyler B."/>
            <person name="van West P."/>
            <person name="Dieguez-Uribeondo J."/>
            <person name="de Bruijn I."/>
            <person name="Tripathy S."/>
            <person name="Jiang R."/>
            <person name="Young S.K."/>
            <person name="Zeng Q."/>
            <person name="Gargeya S."/>
            <person name="Fitzgerald M."/>
            <person name="Haas B."/>
            <person name="Abouelleil A."/>
            <person name="Alvarado L."/>
            <person name="Arachchi H.M."/>
            <person name="Berlin A."/>
            <person name="Chapman S.B."/>
            <person name="Goldberg J."/>
            <person name="Griggs A."/>
            <person name="Gujja S."/>
            <person name="Hansen M."/>
            <person name="Howarth C."/>
            <person name="Imamovic A."/>
            <person name="Larimer J."/>
            <person name="McCowen C."/>
            <person name="Montmayeur A."/>
            <person name="Murphy C."/>
            <person name="Neiman D."/>
            <person name="Pearson M."/>
            <person name="Priest M."/>
            <person name="Roberts A."/>
            <person name="Saif S."/>
            <person name="Shea T."/>
            <person name="Sisk P."/>
            <person name="Sykes S."/>
            <person name="Wortman J."/>
            <person name="Nusbaum C."/>
            <person name="Birren B."/>
        </authorList>
    </citation>
    <scope>NUCLEOTIDE SEQUENCE [LARGE SCALE GENOMIC DNA]</scope>
    <source>
        <strain evidence="10 11">VS20</strain>
    </source>
</reference>
<dbReference type="PROSITE" id="PS51405">
    <property type="entry name" value="HEME_HALOPEROXIDASE"/>
    <property type="match status" value="1"/>
</dbReference>
<feature type="domain" description="Heme haloperoxidase family profile" evidence="9">
    <location>
        <begin position="28"/>
        <end position="237"/>
    </location>
</feature>
<evidence type="ECO:0000256" key="7">
    <source>
        <dbReference type="ARBA" id="ARBA00025795"/>
    </source>
</evidence>
<dbReference type="Pfam" id="PF01328">
    <property type="entry name" value="Peroxidase_2"/>
    <property type="match status" value="1"/>
</dbReference>
<dbReference type="GeneID" id="19957736"/>
<comment type="cofactor">
    <cofactor evidence="1">
        <name>heme b</name>
        <dbReference type="ChEBI" id="CHEBI:60344"/>
    </cofactor>
</comment>
<keyword evidence="8" id="KW-0732">Signal</keyword>
<evidence type="ECO:0000256" key="5">
    <source>
        <dbReference type="ARBA" id="ARBA00023002"/>
    </source>
</evidence>
<evidence type="ECO:0000313" key="10">
    <source>
        <dbReference type="EMBL" id="EQC25114.1"/>
    </source>
</evidence>
<keyword evidence="11" id="KW-1185">Reference proteome</keyword>
<dbReference type="RefSeq" id="XP_008621464.1">
    <property type="nucleotide sequence ID" value="XM_008623242.1"/>
</dbReference>
<dbReference type="eggNOG" id="ENOG502S8SS">
    <property type="taxonomic scope" value="Eukaryota"/>
</dbReference>
<protein>
    <recommendedName>
        <fullName evidence="9">Heme haloperoxidase family profile domain-containing protein</fullName>
    </recommendedName>
</protein>
<name>T0PIC0_SAPDV</name>
<dbReference type="AlphaFoldDB" id="T0PIC0"/>
<dbReference type="GO" id="GO:0004601">
    <property type="term" value="F:peroxidase activity"/>
    <property type="evidence" value="ECO:0007669"/>
    <property type="project" value="UniProtKB-KW"/>
</dbReference>
<sequence length="249" mass="26758">MRPTSLQMAAALAVLATSARRFASYASNPPPFQPWSPTDPTNMAPCPMLNALSNHGVLPRSNISASDLRSALGALQCDSLIQRILSRDSVMALGHGGLLTLADLDVHGAIEHDASLTRQDAALGDNTKLDPTLLAAFQAISSDGKYITKAELAAYRLARAADSKARNPAFRFGAREQVVAYAEAAVLFVAFEDDSGAMRLDWLEMFFAQEKLPFELGWTLRHISLSRVLLVAGELRSSAFGAEVLAMIA</sequence>
<dbReference type="GO" id="GO:0046872">
    <property type="term" value="F:metal ion binding"/>
    <property type="evidence" value="ECO:0007669"/>
    <property type="project" value="UniProtKB-KW"/>
</dbReference>
<gene>
    <name evidence="10" type="ORF">SDRG_17009</name>
</gene>
<keyword evidence="3" id="KW-0349">Heme</keyword>
<dbReference type="EMBL" id="JH767308">
    <property type="protein sequence ID" value="EQC25114.1"/>
    <property type="molecule type" value="Genomic_DNA"/>
</dbReference>
<comment type="similarity">
    <text evidence="7">Belongs to the chloroperoxidase family.</text>
</comment>
<evidence type="ECO:0000256" key="1">
    <source>
        <dbReference type="ARBA" id="ARBA00001970"/>
    </source>
</evidence>
<evidence type="ECO:0000256" key="3">
    <source>
        <dbReference type="ARBA" id="ARBA00022617"/>
    </source>
</evidence>
<feature type="signal peptide" evidence="8">
    <location>
        <begin position="1"/>
        <end position="19"/>
    </location>
</feature>
<keyword evidence="5" id="KW-0560">Oxidoreductase</keyword>
<evidence type="ECO:0000256" key="6">
    <source>
        <dbReference type="ARBA" id="ARBA00023004"/>
    </source>
</evidence>
<evidence type="ECO:0000313" key="11">
    <source>
        <dbReference type="Proteomes" id="UP000030762"/>
    </source>
</evidence>
<dbReference type="OrthoDB" id="407298at2759"/>
<proteinExistence type="inferred from homology"/>
<dbReference type="VEuPathDB" id="FungiDB:SDRG_17009"/>